<accession>A0A5C6AC22</accession>
<sequence>MGPTNWAAFGIEHAEASSAYLCWLWLIVVARLLLPVSVPSVVAISSVADAPVQALLLMVGNGGYDRVEVGTFTVESSDGIPVTVAQIPDDATAEQQAEANAYVAKINAQALASGSANGPLPQFNQVELSDNSRVLVEPNFNLLNYLLILVIPAIGIILILRGIASHLRFVWKLRTLPAVTERDTIDCLLRVCDDVGVGRRPKLKEVPSLDAPAMFGMLWPTVCLPIGWREKLTMEQLEWVFRHEVAHVQGRDGLLLFVATLARSIHWFNPLSWIAVSKLQNSIERAADEVATLHLTGTQVREYGELLLRFATDQPETRRRPTIGLLSMAAPKDLSRRIASLGTPVRRVRWLRSLVAIAVITMVAACGLTDAKTVQPSTMKPRPIPNIEVALAELDWKKINRPDESRDQQERRVVSINVEKALQKAKEMEAGIDAERFAMTYFGFFPATNDQSPLAEIVDGFMTVQVTPQQEALIRQTLSAFEQSGLWQIVTELRVIDTDIRFLDPFDWSLSDSTVRCRRLDRSPSIDGLVDNDHTYIEGPSLSINMSGASNEDLPEFNVEQSVSLPVRATKINHLESVNFIHQVQSDVRSNIMMAPKVTMFNGQRGLISDCVQRPFVTDVLEVAGDFATALQPKISVIEDGWKFLIKTSVTAEERVKLQMVFTQSSVDGVKFANLPNTRGNNFPERLTIQVPTVHSDTIAVESVLNEDEALLVFSPRPYSDEEDGEHENCGDGMGQVFMIRTTLIPDNDFLKSFVPRDRLTPESQPNK</sequence>
<comment type="caution">
    <text evidence="3">The sequence shown here is derived from an EMBL/GenBank/DDBJ whole genome shotgun (WGS) entry which is preliminary data.</text>
</comment>
<keyword evidence="4" id="KW-1185">Reference proteome</keyword>
<dbReference type="InterPro" id="IPR052173">
    <property type="entry name" value="Beta-lactam_resp_regulator"/>
</dbReference>
<dbReference type="PANTHER" id="PTHR34978:SF3">
    <property type="entry name" value="SLR0241 PROTEIN"/>
    <property type="match status" value="1"/>
</dbReference>
<evidence type="ECO:0000313" key="4">
    <source>
        <dbReference type="Proteomes" id="UP000316213"/>
    </source>
</evidence>
<gene>
    <name evidence="3" type="primary">blaR1_2</name>
    <name evidence="3" type="ORF">Pla100_22880</name>
</gene>
<dbReference type="CDD" id="cd07341">
    <property type="entry name" value="M56_BlaR1_MecR1_like"/>
    <property type="match status" value="1"/>
</dbReference>
<dbReference type="AlphaFoldDB" id="A0A5C6AC22"/>
<keyword evidence="1" id="KW-1133">Transmembrane helix</keyword>
<dbReference type="Proteomes" id="UP000316213">
    <property type="component" value="Unassembled WGS sequence"/>
</dbReference>
<keyword evidence="1" id="KW-0472">Membrane</keyword>
<dbReference type="Pfam" id="PF05569">
    <property type="entry name" value="Peptidase_M56"/>
    <property type="match status" value="1"/>
</dbReference>
<feature type="transmembrane region" description="Helical" evidence="1">
    <location>
        <begin position="21"/>
        <end position="48"/>
    </location>
</feature>
<evidence type="ECO:0000259" key="2">
    <source>
        <dbReference type="Pfam" id="PF05569"/>
    </source>
</evidence>
<reference evidence="3 4" key="1">
    <citation type="submission" date="2019-02" db="EMBL/GenBank/DDBJ databases">
        <title>Deep-cultivation of Planctomycetes and their phenomic and genomic characterization uncovers novel biology.</title>
        <authorList>
            <person name="Wiegand S."/>
            <person name="Jogler M."/>
            <person name="Boedeker C."/>
            <person name="Pinto D."/>
            <person name="Vollmers J."/>
            <person name="Rivas-Marin E."/>
            <person name="Kohn T."/>
            <person name="Peeters S.H."/>
            <person name="Heuer A."/>
            <person name="Rast P."/>
            <person name="Oberbeckmann S."/>
            <person name="Bunk B."/>
            <person name="Jeske O."/>
            <person name="Meyerdierks A."/>
            <person name="Storesund J.E."/>
            <person name="Kallscheuer N."/>
            <person name="Luecker S."/>
            <person name="Lage O.M."/>
            <person name="Pohl T."/>
            <person name="Merkel B.J."/>
            <person name="Hornburger P."/>
            <person name="Mueller R.-W."/>
            <person name="Bruemmer F."/>
            <person name="Labrenz M."/>
            <person name="Spormann A.M."/>
            <person name="Op Den Camp H."/>
            <person name="Overmann J."/>
            <person name="Amann R."/>
            <person name="Jetten M.S.M."/>
            <person name="Mascher T."/>
            <person name="Medema M.H."/>
            <person name="Devos D.P."/>
            <person name="Kaster A.-K."/>
            <person name="Ovreas L."/>
            <person name="Rohde M."/>
            <person name="Galperin M.Y."/>
            <person name="Jogler C."/>
        </authorList>
    </citation>
    <scope>NUCLEOTIDE SEQUENCE [LARGE SCALE GENOMIC DNA]</scope>
    <source>
        <strain evidence="3 4">Pla100</strain>
    </source>
</reference>
<dbReference type="InterPro" id="IPR008756">
    <property type="entry name" value="Peptidase_M56"/>
</dbReference>
<name>A0A5C6AC22_9BACT</name>
<proteinExistence type="predicted"/>
<dbReference type="EMBL" id="SJPM01000004">
    <property type="protein sequence ID" value="TWT97139.1"/>
    <property type="molecule type" value="Genomic_DNA"/>
</dbReference>
<protein>
    <submittedName>
        <fullName evidence="3">Regulatory protein BlaR1</fullName>
    </submittedName>
</protein>
<dbReference type="PANTHER" id="PTHR34978">
    <property type="entry name" value="POSSIBLE SENSOR-TRANSDUCER PROTEIN BLAR"/>
    <property type="match status" value="1"/>
</dbReference>
<organism evidence="3 4">
    <name type="scientific">Neorhodopirellula pilleata</name>
    <dbReference type="NCBI Taxonomy" id="2714738"/>
    <lineage>
        <taxon>Bacteria</taxon>
        <taxon>Pseudomonadati</taxon>
        <taxon>Planctomycetota</taxon>
        <taxon>Planctomycetia</taxon>
        <taxon>Pirellulales</taxon>
        <taxon>Pirellulaceae</taxon>
        <taxon>Neorhodopirellula</taxon>
    </lineage>
</organism>
<keyword evidence="1" id="KW-0812">Transmembrane</keyword>
<evidence type="ECO:0000256" key="1">
    <source>
        <dbReference type="SAM" id="Phobius"/>
    </source>
</evidence>
<evidence type="ECO:0000313" key="3">
    <source>
        <dbReference type="EMBL" id="TWT97139.1"/>
    </source>
</evidence>
<feature type="transmembrane region" description="Helical" evidence="1">
    <location>
        <begin position="142"/>
        <end position="164"/>
    </location>
</feature>
<feature type="domain" description="Peptidase M56" evidence="2">
    <location>
        <begin position="24"/>
        <end position="340"/>
    </location>
</feature>